<organism evidence="9 10">
    <name type="scientific">Catenulispora pinistramenti</name>
    <dbReference type="NCBI Taxonomy" id="2705254"/>
    <lineage>
        <taxon>Bacteria</taxon>
        <taxon>Bacillati</taxon>
        <taxon>Actinomycetota</taxon>
        <taxon>Actinomycetes</taxon>
        <taxon>Catenulisporales</taxon>
        <taxon>Catenulisporaceae</taxon>
        <taxon>Catenulispora</taxon>
    </lineage>
</organism>
<reference evidence="9 10" key="1">
    <citation type="submission" date="2020-02" db="EMBL/GenBank/DDBJ databases">
        <title>Acidophilic actinobacteria isolated from forest soil.</title>
        <authorList>
            <person name="Golinska P."/>
        </authorList>
    </citation>
    <scope>NUCLEOTIDE SEQUENCE [LARGE SCALE GENOMIC DNA]</scope>
    <source>
        <strain evidence="9 10">NL8</strain>
    </source>
</reference>
<feature type="transmembrane region" description="Helical" evidence="7">
    <location>
        <begin position="457"/>
        <end position="484"/>
    </location>
</feature>
<dbReference type="Gene3D" id="1.20.1720.10">
    <property type="entry name" value="Multidrug resistance protein D"/>
    <property type="match status" value="1"/>
</dbReference>
<dbReference type="Proteomes" id="UP000730482">
    <property type="component" value="Unassembled WGS sequence"/>
</dbReference>
<comment type="caution">
    <text evidence="9">The sequence shown here is derived from an EMBL/GenBank/DDBJ whole genome shotgun (WGS) entry which is preliminary data.</text>
</comment>
<feature type="transmembrane region" description="Helical" evidence="7">
    <location>
        <begin position="125"/>
        <end position="144"/>
    </location>
</feature>
<dbReference type="Gene3D" id="1.20.1250.20">
    <property type="entry name" value="MFS general substrate transporter like domains"/>
    <property type="match status" value="1"/>
</dbReference>
<evidence type="ECO:0000256" key="7">
    <source>
        <dbReference type="SAM" id="Phobius"/>
    </source>
</evidence>
<feature type="transmembrane region" description="Helical" evidence="7">
    <location>
        <begin position="183"/>
        <end position="205"/>
    </location>
</feature>
<dbReference type="CDD" id="cd17321">
    <property type="entry name" value="MFS_MMR_MDR_like"/>
    <property type="match status" value="1"/>
</dbReference>
<feature type="transmembrane region" description="Helical" evidence="7">
    <location>
        <begin position="96"/>
        <end position="113"/>
    </location>
</feature>
<evidence type="ECO:0000256" key="3">
    <source>
        <dbReference type="ARBA" id="ARBA00022475"/>
    </source>
</evidence>
<feature type="transmembrane region" description="Helical" evidence="7">
    <location>
        <begin position="29"/>
        <end position="52"/>
    </location>
</feature>
<sequence length="512" mass="52610">MSEKPDQPLTAVAEPPPTVEARPGSLDGIVLAIIATAYLMIGLDATVVNIALPKIQAALGFTPVGLSWIINSYTLAFGGLLLLGGRLGDVLGRRRVLVSGTVLFTLASFIGGFSNSPGMLLGARIGQGVGAALLAPNTLALIAGNFAEGAPRNKALAVYSATAGAGSSVGLILGGVLTDWVSWRAVMFVNVPLGLFVALGAPRFIKEPERHQARIDYAGTVTVTAGMVSLVYAFIRVPTDGWSNGLTIACFVAAAVLLIAFVAIETRVRQPIVPLRLFKNRSRSGGYANILLLTAAMLSLFFFLSQFVQDSLKLSPANAGLAFLPMTVGMFATVSQVPKLLPKYGGKPLMVIGSALMTGAMLWLTQLSSSSGYWSSVFGPLLIFGVGMGLSFMPLNVTILAGVPREDSGSASGLVQTSMQLGGSLGLAVLVTVFGTAQKNAAGRPAGASPVVQAQHAFTHALQSAFSVAVVFVGLALVVALLVFKSKKAVAAAMARAAGVGGAAGAQPQKTG</sequence>
<dbReference type="Pfam" id="PF07690">
    <property type="entry name" value="MFS_1"/>
    <property type="match status" value="1"/>
</dbReference>
<feature type="transmembrane region" description="Helical" evidence="7">
    <location>
        <begin position="285"/>
        <end position="305"/>
    </location>
</feature>
<dbReference type="InterPro" id="IPR020846">
    <property type="entry name" value="MFS_dom"/>
</dbReference>
<feature type="transmembrane region" description="Helical" evidence="7">
    <location>
        <begin position="217"/>
        <end position="235"/>
    </location>
</feature>
<gene>
    <name evidence="9" type="ORF">KGQ19_17335</name>
</gene>
<feature type="transmembrane region" description="Helical" evidence="7">
    <location>
        <begin position="377"/>
        <end position="401"/>
    </location>
</feature>
<proteinExistence type="predicted"/>
<dbReference type="RefSeq" id="WP_212010215.1">
    <property type="nucleotide sequence ID" value="NZ_JAAFYZ010000053.1"/>
</dbReference>
<dbReference type="PANTHER" id="PTHR42718:SF46">
    <property type="entry name" value="BLR6921 PROTEIN"/>
    <property type="match status" value="1"/>
</dbReference>
<protein>
    <submittedName>
        <fullName evidence="9">MFS transporter</fullName>
    </submittedName>
</protein>
<feature type="transmembrane region" description="Helical" evidence="7">
    <location>
        <begin position="317"/>
        <end position="337"/>
    </location>
</feature>
<feature type="transmembrane region" description="Helical" evidence="7">
    <location>
        <begin position="349"/>
        <end position="365"/>
    </location>
</feature>
<keyword evidence="2" id="KW-0813">Transport</keyword>
<accession>A0ABS5KRJ7</accession>
<evidence type="ECO:0000256" key="1">
    <source>
        <dbReference type="ARBA" id="ARBA00004651"/>
    </source>
</evidence>
<dbReference type="InterPro" id="IPR036259">
    <property type="entry name" value="MFS_trans_sf"/>
</dbReference>
<evidence type="ECO:0000313" key="9">
    <source>
        <dbReference type="EMBL" id="MBS2548634.1"/>
    </source>
</evidence>
<dbReference type="EMBL" id="JAAFYZ010000053">
    <property type="protein sequence ID" value="MBS2548634.1"/>
    <property type="molecule type" value="Genomic_DNA"/>
</dbReference>
<keyword evidence="3" id="KW-1003">Cell membrane</keyword>
<feature type="transmembrane region" description="Helical" evidence="7">
    <location>
        <begin position="241"/>
        <end position="264"/>
    </location>
</feature>
<evidence type="ECO:0000313" key="10">
    <source>
        <dbReference type="Proteomes" id="UP000730482"/>
    </source>
</evidence>
<dbReference type="InterPro" id="IPR011701">
    <property type="entry name" value="MFS"/>
</dbReference>
<dbReference type="PANTHER" id="PTHR42718">
    <property type="entry name" value="MAJOR FACILITATOR SUPERFAMILY MULTIDRUG TRANSPORTER MFSC"/>
    <property type="match status" value="1"/>
</dbReference>
<feature type="transmembrane region" description="Helical" evidence="7">
    <location>
        <begin position="413"/>
        <end position="437"/>
    </location>
</feature>
<feature type="domain" description="Major facilitator superfamily (MFS) profile" evidence="8">
    <location>
        <begin position="30"/>
        <end position="488"/>
    </location>
</feature>
<keyword evidence="10" id="KW-1185">Reference proteome</keyword>
<dbReference type="SUPFAM" id="SSF103473">
    <property type="entry name" value="MFS general substrate transporter"/>
    <property type="match status" value="1"/>
</dbReference>
<keyword evidence="4 7" id="KW-0812">Transmembrane</keyword>
<feature type="transmembrane region" description="Helical" evidence="7">
    <location>
        <begin position="156"/>
        <end position="177"/>
    </location>
</feature>
<comment type="subcellular location">
    <subcellularLocation>
        <location evidence="1">Cell membrane</location>
        <topology evidence="1">Multi-pass membrane protein</topology>
    </subcellularLocation>
</comment>
<name>A0ABS5KRJ7_9ACTN</name>
<evidence type="ECO:0000256" key="6">
    <source>
        <dbReference type="ARBA" id="ARBA00023136"/>
    </source>
</evidence>
<evidence type="ECO:0000259" key="8">
    <source>
        <dbReference type="PROSITE" id="PS50850"/>
    </source>
</evidence>
<evidence type="ECO:0000256" key="5">
    <source>
        <dbReference type="ARBA" id="ARBA00022989"/>
    </source>
</evidence>
<feature type="transmembrane region" description="Helical" evidence="7">
    <location>
        <begin position="64"/>
        <end position="84"/>
    </location>
</feature>
<evidence type="ECO:0000256" key="2">
    <source>
        <dbReference type="ARBA" id="ARBA00022448"/>
    </source>
</evidence>
<evidence type="ECO:0000256" key="4">
    <source>
        <dbReference type="ARBA" id="ARBA00022692"/>
    </source>
</evidence>
<keyword evidence="6 7" id="KW-0472">Membrane</keyword>
<dbReference type="PROSITE" id="PS50850">
    <property type="entry name" value="MFS"/>
    <property type="match status" value="1"/>
</dbReference>
<keyword evidence="5 7" id="KW-1133">Transmembrane helix</keyword>